<protein>
    <submittedName>
        <fullName evidence="1">Cu/Pi carrier</fullName>
    </submittedName>
</protein>
<comment type="caution">
    <text evidence="1">The sequence shown here is derived from an EMBL/GenBank/DDBJ whole genome shotgun (WGS) entry which is preliminary data.</text>
</comment>
<evidence type="ECO:0000313" key="1">
    <source>
        <dbReference type="EMBL" id="KAK8202094.1"/>
    </source>
</evidence>
<dbReference type="EMBL" id="JAMKPW020000033">
    <property type="protein sequence ID" value="KAK8202094.1"/>
    <property type="molecule type" value="Genomic_DNA"/>
</dbReference>
<proteinExistence type="predicted"/>
<name>A0ACC3S8H2_9PEZI</name>
<reference evidence="1" key="1">
    <citation type="submission" date="2024-02" db="EMBL/GenBank/DDBJ databases">
        <title>Metagenome Assembled Genome of Zalaria obscura JY119.</title>
        <authorList>
            <person name="Vighnesh L."/>
            <person name="Jagadeeshwari U."/>
            <person name="Venkata Ramana C."/>
            <person name="Sasikala C."/>
        </authorList>
    </citation>
    <scope>NUCLEOTIDE SEQUENCE</scope>
    <source>
        <strain evidence="1">JY119</strain>
    </source>
</reference>
<gene>
    <name evidence="1" type="primary">PIC2_3</name>
    <name evidence="1" type="ORF">M8818_005620</name>
</gene>
<organism evidence="1 2">
    <name type="scientific">Zalaria obscura</name>
    <dbReference type="NCBI Taxonomy" id="2024903"/>
    <lineage>
        <taxon>Eukaryota</taxon>
        <taxon>Fungi</taxon>
        <taxon>Dikarya</taxon>
        <taxon>Ascomycota</taxon>
        <taxon>Pezizomycotina</taxon>
        <taxon>Dothideomycetes</taxon>
        <taxon>Dothideomycetidae</taxon>
        <taxon>Dothideales</taxon>
        <taxon>Zalariaceae</taxon>
        <taxon>Zalaria</taxon>
    </lineage>
</organism>
<dbReference type="Proteomes" id="UP001320706">
    <property type="component" value="Unassembled WGS sequence"/>
</dbReference>
<evidence type="ECO:0000313" key="2">
    <source>
        <dbReference type="Proteomes" id="UP001320706"/>
    </source>
</evidence>
<sequence length="315" mass="34461">MVVQNTKKMDAPGAVTPQKKIELFSGSYFAACTLGGVIACGPTHTSVTPLDLVKCRRQVDSKMYTSNLQAWSKIYKGEGLRGVFFGWAPTFVGYSFQGAGKYGFYEMFKYLYGDRMFPNMNKTVVYLGASASAEFLADIALCPFEAIKVRMQTTLPPFAHSLREGWSKIVAEEGYGGLYKGLYPLWGRQIPYTMVKFATFESAVAMIYKQLGKPKETYSTLAQTGVSFLGGYIAGIGCAVVSHPADVMVSKLNADRKAGEGAGQAITRIYGNIGFKGLWNGLPVRIVMIGTLTAFQWLIYDSFKVYLGLPTTGGH</sequence>
<keyword evidence="2" id="KW-1185">Reference proteome</keyword>
<accession>A0ACC3S8H2</accession>